<feature type="signal peptide" evidence="2">
    <location>
        <begin position="1"/>
        <end position="22"/>
    </location>
</feature>
<organism evidence="3 4">
    <name type="scientific">Stakelama saccharophila</name>
    <dbReference type="NCBI Taxonomy" id="3075605"/>
    <lineage>
        <taxon>Bacteria</taxon>
        <taxon>Pseudomonadati</taxon>
        <taxon>Pseudomonadota</taxon>
        <taxon>Alphaproteobacteria</taxon>
        <taxon>Sphingomonadales</taxon>
        <taxon>Sphingomonadaceae</taxon>
        <taxon>Stakelama</taxon>
    </lineage>
</organism>
<keyword evidence="4" id="KW-1185">Reference proteome</keyword>
<evidence type="ECO:0000313" key="3">
    <source>
        <dbReference type="EMBL" id="WNO53331.1"/>
    </source>
</evidence>
<evidence type="ECO:0000256" key="1">
    <source>
        <dbReference type="SAM" id="MobiDB-lite"/>
    </source>
</evidence>
<gene>
    <name evidence="3" type="ORF">RPR59_12890</name>
</gene>
<feature type="region of interest" description="Disordered" evidence="1">
    <location>
        <begin position="171"/>
        <end position="210"/>
    </location>
</feature>
<evidence type="ECO:0000256" key="2">
    <source>
        <dbReference type="SAM" id="SignalP"/>
    </source>
</evidence>
<feature type="chain" id="PRO_5046095070" evidence="2">
    <location>
        <begin position="23"/>
        <end position="210"/>
    </location>
</feature>
<dbReference type="InterPro" id="IPR019027">
    <property type="entry name" value="Pilus_biogenesis_CpaD-related"/>
</dbReference>
<dbReference type="Proteomes" id="UP001302249">
    <property type="component" value="Chromosome"/>
</dbReference>
<name>A0ABZ0B7D6_9SPHN</name>
<protein>
    <submittedName>
        <fullName evidence="3">CpaD family pilus assembly lipoprotein</fullName>
    </submittedName>
</protein>
<evidence type="ECO:0000313" key="4">
    <source>
        <dbReference type="Proteomes" id="UP001302249"/>
    </source>
</evidence>
<sequence>MSRSVILAPLAAALLLPGCAGSAYRGLESPHQPVVSRAEYSIDLATAAGGLATGEQQRLADWLGTMRLGYGDAVYVDDANAQNPAVVDDVADAASRHGILLSRNAPVTSGTAAPGTARVVVVRSRASVPGCPDLRGVDQPNFDAHTDTNYGCAVNSNLAAMVAQPQDLVRGQPGAGTTDPSTAIKAIDTFRNKEPTGKGDLKDAGSMEGN</sequence>
<accession>A0ABZ0B7D6</accession>
<dbReference type="Pfam" id="PF09476">
    <property type="entry name" value="Pilus_CpaD"/>
    <property type="match status" value="1"/>
</dbReference>
<feature type="compositionally biased region" description="Basic and acidic residues" evidence="1">
    <location>
        <begin position="188"/>
        <end position="210"/>
    </location>
</feature>
<dbReference type="EMBL" id="CP135076">
    <property type="protein sequence ID" value="WNO53331.1"/>
    <property type="molecule type" value="Genomic_DNA"/>
</dbReference>
<reference evidence="3 4" key="1">
    <citation type="submission" date="2023-09" db="EMBL/GenBank/DDBJ databases">
        <authorList>
            <person name="Rey-Velasco X."/>
        </authorList>
    </citation>
    <scope>NUCLEOTIDE SEQUENCE [LARGE SCALE GENOMIC DNA]</scope>
    <source>
        <strain evidence="3 4">W311</strain>
    </source>
</reference>
<keyword evidence="3" id="KW-0449">Lipoprotein</keyword>
<keyword evidence="2" id="KW-0732">Signal</keyword>
<proteinExistence type="predicted"/>
<dbReference type="RefSeq" id="WP_313914689.1">
    <property type="nucleotide sequence ID" value="NZ_CP135076.1"/>
</dbReference>